<dbReference type="AlphaFoldDB" id="A0A8H3KU97"/>
<reference evidence="6" key="1">
    <citation type="submission" date="2019-10" db="EMBL/GenBank/DDBJ databases">
        <title>Conservation and host-specific expression of non-tandemly repeated heterogenous ribosome RNA gene in arbuscular mycorrhizal fungi.</title>
        <authorList>
            <person name="Maeda T."/>
            <person name="Kobayashi Y."/>
            <person name="Nakagawa T."/>
            <person name="Ezawa T."/>
            <person name="Yamaguchi K."/>
            <person name="Bino T."/>
            <person name="Nishimoto Y."/>
            <person name="Shigenobu S."/>
            <person name="Kawaguchi M."/>
        </authorList>
    </citation>
    <scope>NUCLEOTIDE SEQUENCE</scope>
    <source>
        <strain evidence="6">HR1</strain>
    </source>
</reference>
<evidence type="ECO:0000313" key="7">
    <source>
        <dbReference type="Proteomes" id="UP000615446"/>
    </source>
</evidence>
<keyword evidence="4" id="KW-0067">ATP-binding</keyword>
<organism evidence="6 7">
    <name type="scientific">Rhizophagus clarus</name>
    <dbReference type="NCBI Taxonomy" id="94130"/>
    <lineage>
        <taxon>Eukaryota</taxon>
        <taxon>Fungi</taxon>
        <taxon>Fungi incertae sedis</taxon>
        <taxon>Mucoromycota</taxon>
        <taxon>Glomeromycotina</taxon>
        <taxon>Glomeromycetes</taxon>
        <taxon>Glomerales</taxon>
        <taxon>Glomeraceae</taxon>
        <taxon>Rhizophagus</taxon>
    </lineage>
</organism>
<evidence type="ECO:0000256" key="2">
    <source>
        <dbReference type="ARBA" id="ARBA00022741"/>
    </source>
</evidence>
<accession>A0A8H3KU97</accession>
<dbReference type="InterPro" id="IPR001245">
    <property type="entry name" value="Ser-Thr/Tyr_kinase_cat_dom"/>
</dbReference>
<feature type="domain" description="Protein kinase" evidence="5">
    <location>
        <begin position="78"/>
        <end position="348"/>
    </location>
</feature>
<dbReference type="PROSITE" id="PS50011">
    <property type="entry name" value="PROTEIN_KINASE_DOM"/>
    <property type="match status" value="1"/>
</dbReference>
<dbReference type="Proteomes" id="UP000615446">
    <property type="component" value="Unassembled WGS sequence"/>
</dbReference>
<dbReference type="Pfam" id="PF07714">
    <property type="entry name" value="PK_Tyr_Ser-Thr"/>
    <property type="match status" value="1"/>
</dbReference>
<dbReference type="InterPro" id="IPR051681">
    <property type="entry name" value="Ser/Thr_Kinases-Pseudokinases"/>
</dbReference>
<dbReference type="GO" id="GO:0004674">
    <property type="term" value="F:protein serine/threonine kinase activity"/>
    <property type="evidence" value="ECO:0007669"/>
    <property type="project" value="TreeGrafter"/>
</dbReference>
<keyword evidence="2" id="KW-0547">Nucleotide-binding</keyword>
<keyword evidence="1" id="KW-0808">Transferase</keyword>
<evidence type="ECO:0000256" key="4">
    <source>
        <dbReference type="ARBA" id="ARBA00022840"/>
    </source>
</evidence>
<sequence>MKSLNQPMQTMSTPKRKCNLCGRVRQLVRQIENDICYTCNIANIVLIPSGNKAIDDLLRFTQVFPGSMKMQFIPYTNLKNIISIAEGGFSKIYKATWIDGPVIKWNEANQNFIRRGETTVALKELYDSNNITTQELHLLKKVHRIKDFRPFNKYYGITLNPITQNFIIVMRYYEYGNIIHYMTDDFYNGSWYDKLYILINIIKGLKNLHKYKIIHKDFHGGNIFFFDKSYKTVTISDMGINKSSLNYKEIYGIIPYIAPEIFQGQKYTKASDVYSFGMIMWELMTGRRSFWDQSHDANLIVAICNGHLPPIVTNAPEGYIELMKECWCSEPMKRPEPKVIFAKLHDIWRKEYVCPTEIMKSPDIGPTIDYNPGAIYKNRSLNVFIKSAESIRNSKSQSTVSEMSKRKIEDNLVEENNNIDEHIMIKKIKLFDENNDENRFDIDDNEVEFNIDNEEIKIDIDDEGKISIPF</sequence>
<protein>
    <submittedName>
        <fullName evidence="6">Kinase-like domain-containing protein</fullName>
    </submittedName>
</protein>
<name>A0A8H3KU97_9GLOM</name>
<dbReference type="GO" id="GO:0005524">
    <property type="term" value="F:ATP binding"/>
    <property type="evidence" value="ECO:0007669"/>
    <property type="project" value="UniProtKB-KW"/>
</dbReference>
<comment type="caution">
    <text evidence="6">The sequence shown here is derived from an EMBL/GenBank/DDBJ whole genome shotgun (WGS) entry which is preliminary data.</text>
</comment>
<proteinExistence type="predicted"/>
<dbReference type="PANTHER" id="PTHR44329:SF288">
    <property type="entry name" value="MITOGEN-ACTIVATED PROTEIN KINASE KINASE KINASE 20"/>
    <property type="match status" value="1"/>
</dbReference>
<evidence type="ECO:0000313" key="6">
    <source>
        <dbReference type="EMBL" id="GES73547.1"/>
    </source>
</evidence>
<dbReference type="InterPro" id="IPR011009">
    <property type="entry name" value="Kinase-like_dom_sf"/>
</dbReference>
<dbReference type="PRINTS" id="PR00109">
    <property type="entry name" value="TYRKINASE"/>
</dbReference>
<dbReference type="PANTHER" id="PTHR44329">
    <property type="entry name" value="SERINE/THREONINE-PROTEIN KINASE TNNI3K-RELATED"/>
    <property type="match status" value="1"/>
</dbReference>
<dbReference type="InterPro" id="IPR000719">
    <property type="entry name" value="Prot_kinase_dom"/>
</dbReference>
<gene>
    <name evidence="6" type="ORF">RCL2_000107300</name>
</gene>
<dbReference type="EMBL" id="BLAL01000006">
    <property type="protein sequence ID" value="GES73547.1"/>
    <property type="molecule type" value="Genomic_DNA"/>
</dbReference>
<evidence type="ECO:0000256" key="1">
    <source>
        <dbReference type="ARBA" id="ARBA00022679"/>
    </source>
</evidence>
<evidence type="ECO:0000256" key="3">
    <source>
        <dbReference type="ARBA" id="ARBA00022777"/>
    </source>
</evidence>
<dbReference type="SUPFAM" id="SSF56112">
    <property type="entry name" value="Protein kinase-like (PK-like)"/>
    <property type="match status" value="1"/>
</dbReference>
<evidence type="ECO:0000259" key="5">
    <source>
        <dbReference type="PROSITE" id="PS50011"/>
    </source>
</evidence>
<keyword evidence="3 6" id="KW-0418">Kinase</keyword>
<dbReference type="Gene3D" id="1.10.510.10">
    <property type="entry name" value="Transferase(Phosphotransferase) domain 1"/>
    <property type="match status" value="1"/>
</dbReference>
<dbReference type="OrthoDB" id="4062651at2759"/>